<accession>A0A4Z2GX75</accession>
<reference evidence="1 2" key="1">
    <citation type="submission" date="2019-03" db="EMBL/GenBank/DDBJ databases">
        <title>First draft genome of Liparis tanakae, snailfish: a comprehensive survey of snailfish specific genes.</title>
        <authorList>
            <person name="Kim W."/>
            <person name="Song I."/>
            <person name="Jeong J.-H."/>
            <person name="Kim D."/>
            <person name="Kim S."/>
            <person name="Ryu S."/>
            <person name="Song J.Y."/>
            <person name="Lee S.K."/>
        </authorList>
    </citation>
    <scope>NUCLEOTIDE SEQUENCE [LARGE SCALE GENOMIC DNA]</scope>
    <source>
        <tissue evidence="1">Muscle</tissue>
    </source>
</reference>
<protein>
    <submittedName>
        <fullName evidence="1">Uncharacterized protein</fullName>
    </submittedName>
</protein>
<sequence length="247" mass="27431">MLPGVFLTDVPGQEAVGVEAGAGGGEDIQEGVNGGGGVTQVEDEVHELQRLRSGGGLTEETTLFQDGVEYLKRGGGEEEGEHIPGTLDSLCVAIRRKVKKTARCTERCMSTTAGEEGSGARSRPRGAWCRYESRHLCRDSSNTTWWRKEEHPRTFTHQLVSHLTPELVMGQRQQPVQVLRDEFGMFHELLRLGGSAVLRRGFRGGAAVTHQRRQRLLFPQRARLGHLLLIQWHLGARHRFSLSGYSI</sequence>
<proteinExistence type="predicted"/>
<dbReference type="AlphaFoldDB" id="A0A4Z2GX75"/>
<dbReference type="Proteomes" id="UP000314294">
    <property type="component" value="Unassembled WGS sequence"/>
</dbReference>
<dbReference type="OrthoDB" id="8905122at2759"/>
<evidence type="ECO:0000313" key="2">
    <source>
        <dbReference type="Proteomes" id="UP000314294"/>
    </source>
</evidence>
<name>A0A4Z2GX75_9TELE</name>
<gene>
    <name evidence="1" type="ORF">EYF80_031621</name>
</gene>
<evidence type="ECO:0000313" key="1">
    <source>
        <dbReference type="EMBL" id="TNN58188.1"/>
    </source>
</evidence>
<keyword evidence="2" id="KW-1185">Reference proteome</keyword>
<dbReference type="EMBL" id="SRLO01000387">
    <property type="protein sequence ID" value="TNN58188.1"/>
    <property type="molecule type" value="Genomic_DNA"/>
</dbReference>
<comment type="caution">
    <text evidence="1">The sequence shown here is derived from an EMBL/GenBank/DDBJ whole genome shotgun (WGS) entry which is preliminary data.</text>
</comment>
<organism evidence="1 2">
    <name type="scientific">Liparis tanakae</name>
    <name type="common">Tanaka's snailfish</name>
    <dbReference type="NCBI Taxonomy" id="230148"/>
    <lineage>
        <taxon>Eukaryota</taxon>
        <taxon>Metazoa</taxon>
        <taxon>Chordata</taxon>
        <taxon>Craniata</taxon>
        <taxon>Vertebrata</taxon>
        <taxon>Euteleostomi</taxon>
        <taxon>Actinopterygii</taxon>
        <taxon>Neopterygii</taxon>
        <taxon>Teleostei</taxon>
        <taxon>Neoteleostei</taxon>
        <taxon>Acanthomorphata</taxon>
        <taxon>Eupercaria</taxon>
        <taxon>Perciformes</taxon>
        <taxon>Cottioidei</taxon>
        <taxon>Cottales</taxon>
        <taxon>Liparidae</taxon>
        <taxon>Liparis</taxon>
    </lineage>
</organism>